<gene>
    <name evidence="1" type="ORF">IPA_00625</name>
</gene>
<evidence type="ECO:0000313" key="2">
    <source>
        <dbReference type="Proteomes" id="UP001063698"/>
    </source>
</evidence>
<keyword evidence="2" id="KW-1185">Reference proteome</keyword>
<sequence length="177" mass="20103">MLIPASMKERFRIRFENNMCDVDGRSFNSEHVVLVSPSWTKIRMSDEGIYMEAEYESPPKTNSYGNHIIVGATGEKYLPVWDSLKGEAIAEEDKILGKGELGIRASANKHYITLEVLDKNKGSVLRLYGNEVELEGDAIDFVNVLGIHYQSFYVKTARNSKTEIIRENDKIKIKISK</sequence>
<evidence type="ECO:0000313" key="1">
    <source>
        <dbReference type="EMBL" id="UXD21990.1"/>
    </source>
</evidence>
<dbReference type="EMBL" id="CP006868">
    <property type="protein sequence ID" value="UXD21990.1"/>
    <property type="molecule type" value="Genomic_DNA"/>
</dbReference>
<reference evidence="1" key="1">
    <citation type="submission" date="2013-11" db="EMBL/GenBank/DDBJ databases">
        <title>Comparative genomics of Ignicoccus.</title>
        <authorList>
            <person name="Podar M."/>
        </authorList>
    </citation>
    <scope>NUCLEOTIDE SEQUENCE</scope>
    <source>
        <strain evidence="1">DSM 13166</strain>
    </source>
</reference>
<dbReference type="AlphaFoldDB" id="A0A977PL62"/>
<name>A0A977PL62_9CREN</name>
<dbReference type="KEGG" id="ipc:IPA_00625"/>
<accession>A0A977PL62</accession>
<proteinExistence type="predicted"/>
<protein>
    <submittedName>
        <fullName evidence="1">Uncharacterized protein</fullName>
    </submittedName>
</protein>
<dbReference type="Proteomes" id="UP001063698">
    <property type="component" value="Chromosome"/>
</dbReference>
<organism evidence="1 2">
    <name type="scientific">Ignicoccus pacificus DSM 13166</name>
    <dbReference type="NCBI Taxonomy" id="940294"/>
    <lineage>
        <taxon>Archaea</taxon>
        <taxon>Thermoproteota</taxon>
        <taxon>Thermoprotei</taxon>
        <taxon>Desulfurococcales</taxon>
        <taxon>Desulfurococcaceae</taxon>
        <taxon>Ignicoccus</taxon>
    </lineage>
</organism>